<comment type="caution">
    <text evidence="7">The sequence shown here is derived from an EMBL/GenBank/DDBJ whole genome shotgun (WGS) entry which is preliminary data.</text>
</comment>
<dbReference type="Pfam" id="PF07681">
    <property type="entry name" value="DoxX"/>
    <property type="match status" value="1"/>
</dbReference>
<dbReference type="GO" id="GO:0016020">
    <property type="term" value="C:membrane"/>
    <property type="evidence" value="ECO:0007669"/>
    <property type="project" value="UniProtKB-SubCell"/>
</dbReference>
<dbReference type="EMBL" id="BAZW01000008">
    <property type="protein sequence ID" value="GAO29292.1"/>
    <property type="molecule type" value="Genomic_DNA"/>
</dbReference>
<evidence type="ECO:0000256" key="1">
    <source>
        <dbReference type="ARBA" id="ARBA00004141"/>
    </source>
</evidence>
<evidence type="ECO:0008006" key="9">
    <source>
        <dbReference type="Google" id="ProtNLM"/>
    </source>
</evidence>
<evidence type="ECO:0000256" key="4">
    <source>
        <dbReference type="ARBA" id="ARBA00023136"/>
    </source>
</evidence>
<keyword evidence="3 6" id="KW-1133">Transmembrane helix</keyword>
<evidence type="ECO:0000256" key="6">
    <source>
        <dbReference type="SAM" id="Phobius"/>
    </source>
</evidence>
<dbReference type="AlphaFoldDB" id="A0A0E9LUM6"/>
<feature type="transmembrane region" description="Helical" evidence="6">
    <location>
        <begin position="52"/>
        <end position="70"/>
    </location>
</feature>
<evidence type="ECO:0000256" key="5">
    <source>
        <dbReference type="SAM" id="MobiDB-lite"/>
    </source>
</evidence>
<gene>
    <name evidence="7" type="ORF">JCM15548_11466</name>
</gene>
<keyword evidence="4 6" id="KW-0472">Membrane</keyword>
<protein>
    <recommendedName>
        <fullName evidence="9">DoxX family membrane protein</fullName>
    </recommendedName>
</protein>
<dbReference type="STRING" id="1236989.JCM15548_11466"/>
<keyword evidence="8" id="KW-1185">Reference proteome</keyword>
<feature type="transmembrane region" description="Helical" evidence="6">
    <location>
        <begin position="77"/>
        <end position="94"/>
    </location>
</feature>
<feature type="region of interest" description="Disordered" evidence="5">
    <location>
        <begin position="138"/>
        <end position="159"/>
    </location>
</feature>
<comment type="subcellular location">
    <subcellularLocation>
        <location evidence="1">Membrane</location>
        <topology evidence="1">Multi-pass membrane protein</topology>
    </subcellularLocation>
</comment>
<accession>A0A0E9LUM6</accession>
<keyword evidence="2 6" id="KW-0812">Transmembrane</keyword>
<reference evidence="7 8" key="1">
    <citation type="journal article" date="2015" name="Microbes Environ.">
        <title>Distribution and evolution of nitrogen fixation genes in the phylum bacteroidetes.</title>
        <authorList>
            <person name="Inoue J."/>
            <person name="Oshima K."/>
            <person name="Suda W."/>
            <person name="Sakamoto M."/>
            <person name="Iino T."/>
            <person name="Noda S."/>
            <person name="Hongoh Y."/>
            <person name="Hattori M."/>
            <person name="Ohkuma M."/>
        </authorList>
    </citation>
    <scope>NUCLEOTIDE SEQUENCE [LARGE SCALE GENOMIC DNA]</scope>
    <source>
        <strain evidence="7">JCM 15548</strain>
    </source>
</reference>
<organism evidence="7 8">
    <name type="scientific">Geofilum rubicundum JCM 15548</name>
    <dbReference type="NCBI Taxonomy" id="1236989"/>
    <lineage>
        <taxon>Bacteria</taxon>
        <taxon>Pseudomonadati</taxon>
        <taxon>Bacteroidota</taxon>
        <taxon>Bacteroidia</taxon>
        <taxon>Marinilabiliales</taxon>
        <taxon>Marinilabiliaceae</taxon>
        <taxon>Geofilum</taxon>
    </lineage>
</organism>
<evidence type="ECO:0000256" key="2">
    <source>
        <dbReference type="ARBA" id="ARBA00022692"/>
    </source>
</evidence>
<dbReference type="InterPro" id="IPR032808">
    <property type="entry name" value="DoxX"/>
</dbReference>
<evidence type="ECO:0000313" key="8">
    <source>
        <dbReference type="Proteomes" id="UP000032900"/>
    </source>
</evidence>
<proteinExistence type="predicted"/>
<evidence type="ECO:0000313" key="7">
    <source>
        <dbReference type="EMBL" id="GAO29292.1"/>
    </source>
</evidence>
<dbReference type="Proteomes" id="UP000032900">
    <property type="component" value="Unassembled WGS sequence"/>
</dbReference>
<dbReference type="RefSeq" id="WP_227625525.1">
    <property type="nucleotide sequence ID" value="NZ_BAZW01000008.1"/>
</dbReference>
<feature type="compositionally biased region" description="Basic and acidic residues" evidence="5">
    <location>
        <begin position="140"/>
        <end position="153"/>
    </location>
</feature>
<feature type="transmembrane region" description="Helical" evidence="6">
    <location>
        <begin position="7"/>
        <end position="26"/>
    </location>
</feature>
<evidence type="ECO:0000256" key="3">
    <source>
        <dbReference type="ARBA" id="ARBA00022989"/>
    </source>
</evidence>
<feature type="transmembrane region" description="Helical" evidence="6">
    <location>
        <begin position="114"/>
        <end position="134"/>
    </location>
</feature>
<name>A0A0E9LUM6_9BACT</name>
<sequence length="159" mass="17465">MAANGILFLRVSLGIIFVWFGVLKFFPGLSSAADLATRTISILSFGLVGPELSMPILALWETLIGIGLIFRLFLRETLLLLFLQMMGTISPIFFFPFETFSSIPFVPTLEGQYIIKNIVIISAGIVIGATVRGGKLVAEPPRKNQTHPEDGRVLKNNKV</sequence>